<dbReference type="AlphaFoldDB" id="A0A919GTZ0"/>
<comment type="caution">
    <text evidence="2">The sequence shown here is derived from an EMBL/GenBank/DDBJ whole genome shotgun (WGS) entry which is preliminary data.</text>
</comment>
<evidence type="ECO:0000313" key="3">
    <source>
        <dbReference type="Proteomes" id="UP000600026"/>
    </source>
</evidence>
<dbReference type="Proteomes" id="UP000600026">
    <property type="component" value="Unassembled WGS sequence"/>
</dbReference>
<protein>
    <submittedName>
        <fullName evidence="2">Uncharacterized protein</fullName>
    </submittedName>
</protein>
<keyword evidence="3" id="KW-1185">Reference proteome</keyword>
<gene>
    <name evidence="2" type="ORF">Sxan_15140</name>
</gene>
<sequence length="147" mass="16290">MEHFVSAPTIRPPAAAPVRDSPHLPDGMTVARAVKLLTARPGSLPRAGGDLVPLMRPTSYSGRLVALQRLGVVQGERRPCMDVRVRYLSHEGNVLDDGPRRLHLAHHLRQLGGPVGSWALGWWVPLHRHGEQWRPMAHATPRVRGRT</sequence>
<reference evidence="2" key="1">
    <citation type="submission" date="2020-09" db="EMBL/GenBank/DDBJ databases">
        <title>Whole genome shotgun sequence of Streptomyces xanthophaeus NBRC 12829.</title>
        <authorList>
            <person name="Komaki H."/>
            <person name="Tamura T."/>
        </authorList>
    </citation>
    <scope>NUCLEOTIDE SEQUENCE</scope>
    <source>
        <strain evidence="2">NBRC 12829</strain>
    </source>
</reference>
<dbReference type="EMBL" id="BNEE01000004">
    <property type="protein sequence ID" value="GHI84150.1"/>
    <property type="molecule type" value="Genomic_DNA"/>
</dbReference>
<name>A0A919GTZ0_9ACTN</name>
<evidence type="ECO:0000313" key="2">
    <source>
        <dbReference type="EMBL" id="GHI84150.1"/>
    </source>
</evidence>
<accession>A0A919GTZ0</accession>
<proteinExistence type="predicted"/>
<organism evidence="2 3">
    <name type="scientific">Streptomyces xanthophaeus</name>
    <dbReference type="NCBI Taxonomy" id="67385"/>
    <lineage>
        <taxon>Bacteria</taxon>
        <taxon>Bacillati</taxon>
        <taxon>Actinomycetota</taxon>
        <taxon>Actinomycetes</taxon>
        <taxon>Kitasatosporales</taxon>
        <taxon>Streptomycetaceae</taxon>
        <taxon>Streptomyces</taxon>
    </lineage>
</organism>
<evidence type="ECO:0000256" key="1">
    <source>
        <dbReference type="SAM" id="MobiDB-lite"/>
    </source>
</evidence>
<feature type="region of interest" description="Disordered" evidence="1">
    <location>
        <begin position="1"/>
        <end position="24"/>
    </location>
</feature>